<accession>A0AAN6RDL4</accession>
<evidence type="ECO:0000256" key="1">
    <source>
        <dbReference type="ARBA" id="ARBA00022723"/>
    </source>
</evidence>
<dbReference type="InterPro" id="IPR050987">
    <property type="entry name" value="AtrR-like"/>
</dbReference>
<dbReference type="CDD" id="cd12148">
    <property type="entry name" value="fungal_TF_MHR"/>
    <property type="match status" value="1"/>
</dbReference>
<dbReference type="InterPro" id="IPR007219">
    <property type="entry name" value="XnlR_reg_dom"/>
</dbReference>
<dbReference type="Gene3D" id="4.10.240.10">
    <property type="entry name" value="Zn(2)-C6 fungal-type DNA-binding domain"/>
    <property type="match status" value="1"/>
</dbReference>
<keyword evidence="8" id="KW-1185">Reference proteome</keyword>
<keyword evidence="2" id="KW-0539">Nucleus</keyword>
<dbReference type="GO" id="GO:0000981">
    <property type="term" value="F:DNA-binding transcription factor activity, RNA polymerase II-specific"/>
    <property type="evidence" value="ECO:0007669"/>
    <property type="project" value="InterPro"/>
</dbReference>
<dbReference type="PROSITE" id="PS00463">
    <property type="entry name" value="ZN2_CY6_FUNGAL_1"/>
    <property type="match status" value="1"/>
</dbReference>
<dbReference type="PROSITE" id="PS50048">
    <property type="entry name" value="ZN2_CY6_FUNGAL_2"/>
    <property type="match status" value="1"/>
</dbReference>
<feature type="transmembrane region" description="Helical" evidence="5">
    <location>
        <begin position="549"/>
        <end position="570"/>
    </location>
</feature>
<feature type="domain" description="Zn(2)-C6 fungal-type" evidence="6">
    <location>
        <begin position="31"/>
        <end position="60"/>
    </location>
</feature>
<comment type="caution">
    <text evidence="7">The sequence shown here is derived from an EMBL/GenBank/DDBJ whole genome shotgun (WGS) entry which is preliminary data.</text>
</comment>
<evidence type="ECO:0000313" key="7">
    <source>
        <dbReference type="EMBL" id="KAK3201711.1"/>
    </source>
</evidence>
<dbReference type="GO" id="GO:0003677">
    <property type="term" value="F:DNA binding"/>
    <property type="evidence" value="ECO:0007669"/>
    <property type="project" value="InterPro"/>
</dbReference>
<dbReference type="GO" id="GO:0008270">
    <property type="term" value="F:zinc ion binding"/>
    <property type="evidence" value="ECO:0007669"/>
    <property type="project" value="InterPro"/>
</dbReference>
<evidence type="ECO:0000259" key="6">
    <source>
        <dbReference type="PROSITE" id="PS50048"/>
    </source>
</evidence>
<keyword evidence="1" id="KW-0479">Metal-binding</keyword>
<keyword evidence="3" id="KW-0175">Coiled coil</keyword>
<dbReference type="SMART" id="SM00906">
    <property type="entry name" value="Fungal_trans"/>
    <property type="match status" value="1"/>
</dbReference>
<dbReference type="PANTHER" id="PTHR46910">
    <property type="entry name" value="TRANSCRIPTION FACTOR PDR1"/>
    <property type="match status" value="1"/>
</dbReference>
<evidence type="ECO:0000256" key="2">
    <source>
        <dbReference type="ARBA" id="ARBA00023242"/>
    </source>
</evidence>
<dbReference type="Pfam" id="PF04082">
    <property type="entry name" value="Fungal_trans"/>
    <property type="match status" value="1"/>
</dbReference>
<dbReference type="SMART" id="SM00066">
    <property type="entry name" value="GAL4"/>
    <property type="match status" value="1"/>
</dbReference>
<feature type="region of interest" description="Disordered" evidence="4">
    <location>
        <begin position="179"/>
        <end position="198"/>
    </location>
</feature>
<dbReference type="GO" id="GO:0006351">
    <property type="term" value="P:DNA-templated transcription"/>
    <property type="evidence" value="ECO:0007669"/>
    <property type="project" value="InterPro"/>
</dbReference>
<keyword evidence="5" id="KW-0472">Membrane</keyword>
<dbReference type="InterPro" id="IPR001138">
    <property type="entry name" value="Zn2Cys6_DnaBD"/>
</dbReference>
<feature type="coiled-coil region" evidence="3">
    <location>
        <begin position="443"/>
        <end position="477"/>
    </location>
</feature>
<dbReference type="EMBL" id="WVTA01000015">
    <property type="protein sequence ID" value="KAK3201711.1"/>
    <property type="molecule type" value="Genomic_DNA"/>
</dbReference>
<dbReference type="AlphaFoldDB" id="A0AAN6RDL4"/>
<keyword evidence="5" id="KW-0812">Transmembrane</keyword>
<dbReference type="Proteomes" id="UP001280581">
    <property type="component" value="Unassembled WGS sequence"/>
</dbReference>
<dbReference type="PANTHER" id="PTHR46910:SF5">
    <property type="entry name" value="ZN(II)2CYS6 TRANSCRIPTION FACTOR (EUROFUNG)"/>
    <property type="match status" value="1"/>
</dbReference>
<protein>
    <recommendedName>
        <fullName evidence="6">Zn(2)-C6 fungal-type domain-containing protein</fullName>
    </recommendedName>
</protein>
<dbReference type="Pfam" id="PF00172">
    <property type="entry name" value="Zn_clus"/>
    <property type="match status" value="1"/>
</dbReference>
<keyword evidence="5" id="KW-1133">Transmembrane helix</keyword>
<evidence type="ECO:0000313" key="8">
    <source>
        <dbReference type="Proteomes" id="UP001280581"/>
    </source>
</evidence>
<dbReference type="CDD" id="cd00067">
    <property type="entry name" value="GAL4"/>
    <property type="match status" value="1"/>
</dbReference>
<proteinExistence type="predicted"/>
<dbReference type="SUPFAM" id="SSF57701">
    <property type="entry name" value="Zn2/Cys6 DNA-binding domain"/>
    <property type="match status" value="1"/>
</dbReference>
<name>A0AAN6RDL4_9PLEO</name>
<organism evidence="7 8">
    <name type="scientific">Pseudopithomyces chartarum</name>
    <dbReference type="NCBI Taxonomy" id="1892770"/>
    <lineage>
        <taxon>Eukaryota</taxon>
        <taxon>Fungi</taxon>
        <taxon>Dikarya</taxon>
        <taxon>Ascomycota</taxon>
        <taxon>Pezizomycotina</taxon>
        <taxon>Dothideomycetes</taxon>
        <taxon>Pleosporomycetidae</taxon>
        <taxon>Pleosporales</taxon>
        <taxon>Massarineae</taxon>
        <taxon>Didymosphaeriaceae</taxon>
        <taxon>Pseudopithomyces</taxon>
    </lineage>
</organism>
<dbReference type="InterPro" id="IPR036864">
    <property type="entry name" value="Zn2-C6_fun-type_DNA-bd_sf"/>
</dbReference>
<evidence type="ECO:0000256" key="5">
    <source>
        <dbReference type="SAM" id="Phobius"/>
    </source>
</evidence>
<evidence type="ECO:0000256" key="3">
    <source>
        <dbReference type="SAM" id="Coils"/>
    </source>
</evidence>
<evidence type="ECO:0000256" key="4">
    <source>
        <dbReference type="SAM" id="MobiDB-lite"/>
    </source>
</evidence>
<gene>
    <name evidence="7" type="ORF">GRF29_164g401254</name>
</gene>
<reference evidence="7 8" key="1">
    <citation type="submission" date="2021-02" db="EMBL/GenBank/DDBJ databases">
        <title>Genome assembly of Pseudopithomyces chartarum.</title>
        <authorList>
            <person name="Jauregui R."/>
            <person name="Singh J."/>
            <person name="Voisey C."/>
        </authorList>
    </citation>
    <scope>NUCLEOTIDE SEQUENCE [LARGE SCALE GENOMIC DNA]</scope>
    <source>
        <strain evidence="7 8">AGR01</strain>
    </source>
</reference>
<sequence>MQAYTSDDEEALGLPIHTAASSDNHVTSTRACETCRTRKTKCDRELPCLQCRRSGVECTYAATIPRQKRTRVLITPQYERKIDLIDDRLGTITKLLKELKTNAPIAATGQEPQYNIPSIARMTTAASSPNPSESSIGLGVEGKSSLSAHSIFVNEFLQDFVQPDPEIRRNLNDLSNIVSDSRQQGSAGESPRTNVKLQSQCHQKRDELPPFPKVAALIRLAKAQRLAGSGWVYEYITMRSFGDLCLEVYFSNEPTLFDCISVYAGLFSLFWDYACIDEISETEKEQSIGYSRICQNNLDIGIAELPLQLPPSSNVIATLLFASFYAIGCSKPLLCWSLASKASEICQTLGYHRKPVASISNPEATRYAQFLFWTTYYVDKTLSLRLGRASTIPDWEISIDLPALPNADQEPLLAYFVLWIKLARCQGNIYEMLYSPGSMMQSNSVRQSRVDLLRKDLEDLERETEDIERDWDKISKENSGENLIDFFATSDAVLRLSLLTHVCRAAPRAEDSHTTFASHCVEVARATIEKHHECMAIIRKRNNLYFSTYIHWTLLFAPFVPFIVIFCNVMETRDQVDLALLDAFVQSIQSASTVSVPAAKMHRLFQVLHKIAARYITLTTKPNLEEPRIPETEAHLAAIGFPHARAYGASHQQTYATRPDTLDDMDTQLFCEPNDLGDTNSEAQLNQPSVNPMFWMGNGAQLENWFYDNQMSMESLQDFAFNPT</sequence>